<dbReference type="AlphaFoldDB" id="A0A7J5U2G3"/>
<dbReference type="RefSeq" id="WP_152123565.1">
    <property type="nucleotide sequence ID" value="NZ_WELI01000002.1"/>
</dbReference>
<dbReference type="InterPro" id="IPR025646">
    <property type="entry name" value="DUF4350"/>
</dbReference>
<feature type="domain" description="DUF4350" evidence="2">
    <location>
        <begin position="38"/>
        <end position="221"/>
    </location>
</feature>
<organism evidence="3 4">
    <name type="scientific">Rudanella paleaurantiibacter</name>
    <dbReference type="NCBI Taxonomy" id="2614655"/>
    <lineage>
        <taxon>Bacteria</taxon>
        <taxon>Pseudomonadati</taxon>
        <taxon>Bacteroidota</taxon>
        <taxon>Cytophagia</taxon>
        <taxon>Cytophagales</taxon>
        <taxon>Cytophagaceae</taxon>
        <taxon>Rudanella</taxon>
    </lineage>
</organism>
<dbReference type="Pfam" id="PF14258">
    <property type="entry name" value="DUF4350"/>
    <property type="match status" value="1"/>
</dbReference>
<evidence type="ECO:0000256" key="1">
    <source>
        <dbReference type="SAM" id="Phobius"/>
    </source>
</evidence>
<keyword evidence="1" id="KW-1133">Transmembrane helix</keyword>
<sequence>MKLNRYFFILLAFVLAYGLFEFYRPKPIDWSASYRNTDKIPFGTRALYELLPSVMGQASVKNVRLPVYNFLTESKPVTPSNYVFVARSLRFDDNDVRQLLRYVARGNGVFLSAYYFPDTLGRVLGFRALVKPPRLKDTLLTNQFTNPALQKRGGYNFFHDDGRNYLVTKDARNTVVLARNSRNEPTYLRIRYGKGFFYIHNLPLALTNFFVLDRKTSDYAFKALSYLPARPTYWDEYQKQGRFDDDEQSVFRYVLSQPALTWAYYLLVVGLILYALLAGKRTQRVIPVVEPPRNTSLEFVQTVGRVYYQQGDHNHLGQKMIQFFLAHLRERYGLVTTTLDAEFAEALSRRTGVEVSDAQDLVQALQAARRTVTLSEEDVLILNGKIENFRQAVAG</sequence>
<accession>A0A7J5U2G3</accession>
<gene>
    <name evidence="3" type="ORF">F5984_07160</name>
</gene>
<dbReference type="EMBL" id="WELI01000002">
    <property type="protein sequence ID" value="KAB7731989.1"/>
    <property type="molecule type" value="Genomic_DNA"/>
</dbReference>
<evidence type="ECO:0000313" key="3">
    <source>
        <dbReference type="EMBL" id="KAB7731989.1"/>
    </source>
</evidence>
<feature type="transmembrane region" description="Helical" evidence="1">
    <location>
        <begin position="259"/>
        <end position="277"/>
    </location>
</feature>
<keyword evidence="1" id="KW-0472">Membrane</keyword>
<name>A0A7J5U2G3_9BACT</name>
<comment type="caution">
    <text evidence="3">The sequence shown here is derived from an EMBL/GenBank/DDBJ whole genome shotgun (WGS) entry which is preliminary data.</text>
</comment>
<evidence type="ECO:0000259" key="2">
    <source>
        <dbReference type="Pfam" id="PF14258"/>
    </source>
</evidence>
<dbReference type="Proteomes" id="UP000488299">
    <property type="component" value="Unassembled WGS sequence"/>
</dbReference>
<keyword evidence="4" id="KW-1185">Reference proteome</keyword>
<proteinExistence type="predicted"/>
<evidence type="ECO:0000313" key="4">
    <source>
        <dbReference type="Proteomes" id="UP000488299"/>
    </source>
</evidence>
<protein>
    <submittedName>
        <fullName evidence="3">DUF4350 domain-containing protein</fullName>
    </submittedName>
</protein>
<keyword evidence="1" id="KW-0812">Transmembrane</keyword>
<reference evidence="3 4" key="1">
    <citation type="submission" date="2019-10" db="EMBL/GenBank/DDBJ databases">
        <title>Rudanella paleaurantiibacter sp. nov., isolated from sludge.</title>
        <authorList>
            <person name="Xu S.Q."/>
        </authorList>
    </citation>
    <scope>NUCLEOTIDE SEQUENCE [LARGE SCALE GENOMIC DNA]</scope>
    <source>
        <strain evidence="3 4">HX-22-17</strain>
    </source>
</reference>
<feature type="transmembrane region" description="Helical" evidence="1">
    <location>
        <begin position="6"/>
        <end position="23"/>
    </location>
</feature>